<keyword evidence="2" id="KW-1185">Reference proteome</keyword>
<gene>
    <name evidence="1" type="ORF">GCM10007877_22910</name>
</gene>
<dbReference type="AlphaFoldDB" id="A0AA37TAN4"/>
<name>A0AA37TAN4_9GAMM</name>
<reference evidence="1 2" key="1">
    <citation type="journal article" date="2014" name="Int. J. Syst. Evol. Microbiol.">
        <title>Complete genome sequence of Corynebacterium casei LMG S-19264T (=DSM 44701T), isolated from a smear-ripened cheese.</title>
        <authorList>
            <consortium name="US DOE Joint Genome Institute (JGI-PGF)"/>
            <person name="Walter F."/>
            <person name="Albersmeier A."/>
            <person name="Kalinowski J."/>
            <person name="Ruckert C."/>
        </authorList>
    </citation>
    <scope>NUCLEOTIDE SEQUENCE [LARGE SCALE GENOMIC DNA]</scope>
    <source>
        <strain evidence="1 2">NBRC 110095</strain>
    </source>
</reference>
<sequence length="397" mass="44548">MKPLNPTEYTTILEKGRDINVSRNVFVSKKHLSRWQELQTTHQTNFYRASIFRMVYNLGGISEQRDSQIHSITKPGVQIIYRFNGGGDTYIESILFGDQFQPESIQQNPNIYEVICSMNEEGKPEWNTKDSPTARLMLSHKWDGLHGSHRIAIGGKYENKESAGSTLIEHIKNAYAIQDKMSDIPDNFYTLAWLNGEFHKPNSIKLVLDAIITIAAQGESVDWLIQGNACETFANVMQALSKHPRLQAEKTSPHPMDGNSLESNLKKQRVFFSNPRGKGVREEELEALCNASGLTYHGTRINAYDWRNEDALRAVGHNISVSVVKIAGSGIVTFTGAQYLEPLYEMAKSPMTNPDIMLGLGVASAVLLKDFVIKYGGYGRNIPKAWKATAGQDHLQW</sequence>
<protein>
    <submittedName>
        <fullName evidence="1">Uncharacterized protein</fullName>
    </submittedName>
</protein>
<comment type="caution">
    <text evidence="1">The sequence shown here is derived from an EMBL/GenBank/DDBJ whole genome shotgun (WGS) entry which is preliminary data.</text>
</comment>
<organism evidence="1 2">
    <name type="scientific">Marinibactrum halimedae</name>
    <dbReference type="NCBI Taxonomy" id="1444977"/>
    <lineage>
        <taxon>Bacteria</taxon>
        <taxon>Pseudomonadati</taxon>
        <taxon>Pseudomonadota</taxon>
        <taxon>Gammaproteobacteria</taxon>
        <taxon>Cellvibrionales</taxon>
        <taxon>Cellvibrionaceae</taxon>
        <taxon>Marinibactrum</taxon>
    </lineage>
</organism>
<evidence type="ECO:0000313" key="2">
    <source>
        <dbReference type="Proteomes" id="UP001156870"/>
    </source>
</evidence>
<dbReference type="RefSeq" id="WP_232593152.1">
    <property type="nucleotide sequence ID" value="NZ_BSPD01000056.1"/>
</dbReference>
<evidence type="ECO:0000313" key="1">
    <source>
        <dbReference type="EMBL" id="GLS26575.1"/>
    </source>
</evidence>
<accession>A0AA37TAN4</accession>
<dbReference type="Proteomes" id="UP001156870">
    <property type="component" value="Unassembled WGS sequence"/>
</dbReference>
<dbReference type="EMBL" id="BSPD01000056">
    <property type="protein sequence ID" value="GLS26575.1"/>
    <property type="molecule type" value="Genomic_DNA"/>
</dbReference>
<proteinExistence type="predicted"/>